<name>A0A0D0CT62_9AGAM</name>
<reference evidence="1 2" key="1">
    <citation type="submission" date="2014-04" db="EMBL/GenBank/DDBJ databases">
        <authorList>
            <consortium name="DOE Joint Genome Institute"/>
            <person name="Kuo A."/>
            <person name="Kohler A."/>
            <person name="Jargeat P."/>
            <person name="Nagy L.G."/>
            <person name="Floudas D."/>
            <person name="Copeland A."/>
            <person name="Barry K.W."/>
            <person name="Cichocki N."/>
            <person name="Veneault-Fourrey C."/>
            <person name="LaButti K."/>
            <person name="Lindquist E.A."/>
            <person name="Lipzen A."/>
            <person name="Lundell T."/>
            <person name="Morin E."/>
            <person name="Murat C."/>
            <person name="Sun H."/>
            <person name="Tunlid A."/>
            <person name="Henrissat B."/>
            <person name="Grigoriev I.V."/>
            <person name="Hibbett D.S."/>
            <person name="Martin F."/>
            <person name="Nordberg H.P."/>
            <person name="Cantor M.N."/>
            <person name="Hua S.X."/>
        </authorList>
    </citation>
    <scope>NUCLEOTIDE SEQUENCE [LARGE SCALE GENOMIC DNA]</scope>
    <source>
        <strain evidence="1 2">Ve08.2h10</strain>
    </source>
</reference>
<feature type="non-terminal residue" evidence="1">
    <location>
        <position position="1"/>
    </location>
</feature>
<dbReference type="InParanoid" id="A0A0D0CT62"/>
<accession>A0A0D0CT62</accession>
<keyword evidence="2" id="KW-1185">Reference proteome</keyword>
<feature type="non-terminal residue" evidence="1">
    <location>
        <position position="57"/>
    </location>
</feature>
<evidence type="ECO:0000313" key="1">
    <source>
        <dbReference type="EMBL" id="KIK74201.1"/>
    </source>
</evidence>
<dbReference type="Proteomes" id="UP000054538">
    <property type="component" value="Unassembled WGS sequence"/>
</dbReference>
<proteinExistence type="predicted"/>
<dbReference type="HOGENOM" id="CLU_3002121_0_0_1"/>
<evidence type="ECO:0000313" key="2">
    <source>
        <dbReference type="Proteomes" id="UP000054538"/>
    </source>
</evidence>
<protein>
    <submittedName>
        <fullName evidence="1">Uncharacterized protein</fullName>
    </submittedName>
</protein>
<organism evidence="1 2">
    <name type="scientific">Paxillus rubicundulus Ve08.2h10</name>
    <dbReference type="NCBI Taxonomy" id="930991"/>
    <lineage>
        <taxon>Eukaryota</taxon>
        <taxon>Fungi</taxon>
        <taxon>Dikarya</taxon>
        <taxon>Basidiomycota</taxon>
        <taxon>Agaricomycotina</taxon>
        <taxon>Agaricomycetes</taxon>
        <taxon>Agaricomycetidae</taxon>
        <taxon>Boletales</taxon>
        <taxon>Paxilineae</taxon>
        <taxon>Paxillaceae</taxon>
        <taxon>Paxillus</taxon>
    </lineage>
</organism>
<dbReference type="OrthoDB" id="2423954at2759"/>
<dbReference type="EMBL" id="KN829078">
    <property type="protein sequence ID" value="KIK74201.1"/>
    <property type="molecule type" value="Genomic_DNA"/>
</dbReference>
<sequence>LARLTASAGLPLQWIENPEWKKICDRFLSKAKNPSSKVLTNRIIPEVLDGLKSSAQD</sequence>
<gene>
    <name evidence="1" type="ORF">PAXRUDRAFT_72299</name>
</gene>
<reference evidence="2" key="2">
    <citation type="submission" date="2015-01" db="EMBL/GenBank/DDBJ databases">
        <title>Evolutionary Origins and Diversification of the Mycorrhizal Mutualists.</title>
        <authorList>
            <consortium name="DOE Joint Genome Institute"/>
            <consortium name="Mycorrhizal Genomics Consortium"/>
            <person name="Kohler A."/>
            <person name="Kuo A."/>
            <person name="Nagy L.G."/>
            <person name="Floudas D."/>
            <person name="Copeland A."/>
            <person name="Barry K.W."/>
            <person name="Cichocki N."/>
            <person name="Veneault-Fourrey C."/>
            <person name="LaButti K."/>
            <person name="Lindquist E.A."/>
            <person name="Lipzen A."/>
            <person name="Lundell T."/>
            <person name="Morin E."/>
            <person name="Murat C."/>
            <person name="Riley R."/>
            <person name="Ohm R."/>
            <person name="Sun H."/>
            <person name="Tunlid A."/>
            <person name="Henrissat B."/>
            <person name="Grigoriev I.V."/>
            <person name="Hibbett D.S."/>
            <person name="Martin F."/>
        </authorList>
    </citation>
    <scope>NUCLEOTIDE SEQUENCE [LARGE SCALE GENOMIC DNA]</scope>
    <source>
        <strain evidence="2">Ve08.2h10</strain>
    </source>
</reference>
<dbReference type="AlphaFoldDB" id="A0A0D0CT62"/>